<dbReference type="InterPro" id="IPR017850">
    <property type="entry name" value="Alkaline_phosphatase_core_sf"/>
</dbReference>
<dbReference type="Pfam" id="PF00884">
    <property type="entry name" value="Sulfatase"/>
    <property type="match status" value="1"/>
</dbReference>
<keyword evidence="5 7" id="KW-1133">Transmembrane helix</keyword>
<keyword evidence="6 7" id="KW-0472">Membrane</keyword>
<accession>A0A318TNW1</accession>
<evidence type="ECO:0000256" key="1">
    <source>
        <dbReference type="ARBA" id="ARBA00004651"/>
    </source>
</evidence>
<evidence type="ECO:0000259" key="8">
    <source>
        <dbReference type="Pfam" id="PF00884"/>
    </source>
</evidence>
<proteinExistence type="predicted"/>
<feature type="transmembrane region" description="Helical" evidence="7">
    <location>
        <begin position="155"/>
        <end position="174"/>
    </location>
</feature>
<keyword evidence="9" id="KW-0808">Transferase</keyword>
<dbReference type="Proteomes" id="UP000247416">
    <property type="component" value="Unassembled WGS sequence"/>
</dbReference>
<feature type="domain" description="Sulfatase N-terminal" evidence="8">
    <location>
        <begin position="248"/>
        <end position="538"/>
    </location>
</feature>
<comment type="pathway">
    <text evidence="2">Cell wall biogenesis; lipoteichoic acid biosynthesis.</text>
</comment>
<evidence type="ECO:0000256" key="3">
    <source>
        <dbReference type="ARBA" id="ARBA00022475"/>
    </source>
</evidence>
<dbReference type="InterPro" id="IPR050448">
    <property type="entry name" value="OpgB/LTA_synthase_biosynth"/>
</dbReference>
<protein>
    <submittedName>
        <fullName evidence="9">Phosphoglycerol transferase MdoB-like AlkP superfamily enzyme</fullName>
    </submittedName>
</protein>
<keyword evidence="4 7" id="KW-0812">Transmembrane</keyword>
<gene>
    <name evidence="9" type="ORF">BJ095_1082</name>
</gene>
<dbReference type="Gene3D" id="3.40.720.10">
    <property type="entry name" value="Alkaline Phosphatase, subunit A"/>
    <property type="match status" value="1"/>
</dbReference>
<evidence type="ECO:0000256" key="2">
    <source>
        <dbReference type="ARBA" id="ARBA00004936"/>
    </source>
</evidence>
<evidence type="ECO:0000256" key="4">
    <source>
        <dbReference type="ARBA" id="ARBA00022692"/>
    </source>
</evidence>
<dbReference type="InterPro" id="IPR000917">
    <property type="entry name" value="Sulfatase_N"/>
</dbReference>
<dbReference type="SUPFAM" id="SSF53649">
    <property type="entry name" value="Alkaline phosphatase-like"/>
    <property type="match status" value="1"/>
</dbReference>
<dbReference type="GO" id="GO:0016740">
    <property type="term" value="F:transferase activity"/>
    <property type="evidence" value="ECO:0007669"/>
    <property type="project" value="UniProtKB-KW"/>
</dbReference>
<evidence type="ECO:0000256" key="7">
    <source>
        <dbReference type="SAM" id="Phobius"/>
    </source>
</evidence>
<feature type="transmembrane region" description="Helical" evidence="7">
    <location>
        <begin position="130"/>
        <end position="148"/>
    </location>
</feature>
<reference evidence="9 10" key="1">
    <citation type="submission" date="2018-06" db="EMBL/GenBank/DDBJ databases">
        <title>Genomic Encyclopedia of Archaeal and Bacterial Type Strains, Phase II (KMG-II): from individual species to whole genera.</title>
        <authorList>
            <person name="Goeker M."/>
        </authorList>
    </citation>
    <scope>NUCLEOTIDE SEQUENCE [LARGE SCALE GENOMIC DNA]</scope>
    <source>
        <strain evidence="9 10">KACC 16626</strain>
    </source>
</reference>
<feature type="transmembrane region" description="Helical" evidence="7">
    <location>
        <begin position="51"/>
        <end position="72"/>
    </location>
</feature>
<dbReference type="PANTHER" id="PTHR47371:SF3">
    <property type="entry name" value="PHOSPHOGLYCEROL TRANSFERASE I"/>
    <property type="match status" value="1"/>
</dbReference>
<keyword evidence="10" id="KW-1185">Reference proteome</keyword>
<comment type="subcellular location">
    <subcellularLocation>
        <location evidence="1">Cell membrane</location>
        <topology evidence="1">Multi-pass membrane protein</topology>
    </subcellularLocation>
</comment>
<sequence length="605" mass="69431">MILLTVIKKHWLLILLVVLFLLAPAIEIILFQYLYSRDLAVVLQWLGNNKFWVIFFTYLLILSVQLLIYSVFNNISISLSITFIVFTLMNVVNYYKLQILNEPLYPWDLFLYEQLVDLLPLVAKVVDLKYLFLLIILIALLVLFCKFMPNYKAKWIPRVILLICSLLVIVGFTLNDKAPTKQVFAKYGISNALSTPKTNVTINGLILSFVLYMPDVFIEKPKGYSEKAIKEIADSIDIDVNPVNNIKPNVIIVMSESLFDITKLKSVEFNKDPLPTIRHYMNSTLLSPTFGGGTSSVEFEALTGLSNVFLPSGSSAYQQYIKKETPSMASVFENIGYYPFALHTYHGWYWNRENVYDLLGFDDFISGEDLADSPIKGQYIGDATITNEIISKVEEKEEPIFVYAVTMQNHSPYVTDLYEENSIIVENEFSDSTKGMIETYATGISDSDYELSRMIDYFNNSKEPTLIVLFGDHLPSLGTEMAVYNETGYLNKESSFLEGQYLTRQTPLLVWRNFGHSIEIPELLSPAFLSPFIFENAGLEMPKYYQFLKNYATQLPGYINSVKVDKNGELFSETPADMRELEEMYEMIQYDLLFGKQYSKKYLFD</sequence>
<organism evidence="9 10">
    <name type="scientific">Ureibacillus chungkukjangi</name>
    <dbReference type="NCBI Taxonomy" id="1202712"/>
    <lineage>
        <taxon>Bacteria</taxon>
        <taxon>Bacillati</taxon>
        <taxon>Bacillota</taxon>
        <taxon>Bacilli</taxon>
        <taxon>Bacillales</taxon>
        <taxon>Caryophanaceae</taxon>
        <taxon>Ureibacillus</taxon>
    </lineage>
</organism>
<dbReference type="GO" id="GO:0005886">
    <property type="term" value="C:plasma membrane"/>
    <property type="evidence" value="ECO:0007669"/>
    <property type="project" value="UniProtKB-SubCell"/>
</dbReference>
<evidence type="ECO:0000313" key="9">
    <source>
        <dbReference type="EMBL" id="PYF06581.1"/>
    </source>
</evidence>
<evidence type="ECO:0000256" key="6">
    <source>
        <dbReference type="ARBA" id="ARBA00023136"/>
    </source>
</evidence>
<feature type="transmembrane region" description="Helical" evidence="7">
    <location>
        <begin position="12"/>
        <end position="31"/>
    </location>
</feature>
<comment type="caution">
    <text evidence="9">The sequence shown here is derived from an EMBL/GenBank/DDBJ whole genome shotgun (WGS) entry which is preliminary data.</text>
</comment>
<evidence type="ECO:0000313" key="10">
    <source>
        <dbReference type="Proteomes" id="UP000247416"/>
    </source>
</evidence>
<name>A0A318TNW1_9BACL</name>
<feature type="transmembrane region" description="Helical" evidence="7">
    <location>
        <begin position="79"/>
        <end position="97"/>
    </location>
</feature>
<evidence type="ECO:0000256" key="5">
    <source>
        <dbReference type="ARBA" id="ARBA00022989"/>
    </source>
</evidence>
<keyword evidence="3" id="KW-1003">Cell membrane</keyword>
<dbReference type="EMBL" id="QJTJ01000008">
    <property type="protein sequence ID" value="PYF06581.1"/>
    <property type="molecule type" value="Genomic_DNA"/>
</dbReference>
<dbReference type="PANTHER" id="PTHR47371">
    <property type="entry name" value="LIPOTEICHOIC ACID SYNTHASE"/>
    <property type="match status" value="1"/>
</dbReference>
<dbReference type="AlphaFoldDB" id="A0A318TNW1"/>
<dbReference type="CDD" id="cd16015">
    <property type="entry name" value="LTA_synthase"/>
    <property type="match status" value="1"/>
</dbReference>